<proteinExistence type="inferred from homology"/>
<feature type="transmembrane region" description="Helical" evidence="7">
    <location>
        <begin position="288"/>
        <end position="313"/>
    </location>
</feature>
<evidence type="ECO:0000313" key="10">
    <source>
        <dbReference type="EMBL" id="ERJ59150.1"/>
    </source>
</evidence>
<dbReference type="eggNOG" id="COG0577">
    <property type="taxonomic scope" value="Bacteria"/>
</dbReference>
<evidence type="ECO:0000256" key="3">
    <source>
        <dbReference type="ARBA" id="ARBA00022692"/>
    </source>
</evidence>
<evidence type="ECO:0000256" key="4">
    <source>
        <dbReference type="ARBA" id="ARBA00022989"/>
    </source>
</evidence>
<feature type="transmembrane region" description="Helical" evidence="7">
    <location>
        <begin position="387"/>
        <end position="411"/>
    </location>
</feature>
<dbReference type="Proteomes" id="UP000016584">
    <property type="component" value="Unassembled WGS sequence"/>
</dbReference>
<evidence type="ECO:0000259" key="8">
    <source>
        <dbReference type="Pfam" id="PF02687"/>
    </source>
</evidence>
<name>U2HV54_9SPHI</name>
<keyword evidence="2" id="KW-1003">Cell membrane</keyword>
<dbReference type="GO" id="GO:0005886">
    <property type="term" value="C:plasma membrane"/>
    <property type="evidence" value="ECO:0007669"/>
    <property type="project" value="UniProtKB-SubCell"/>
</dbReference>
<accession>U2HV54</accession>
<evidence type="ECO:0000256" key="6">
    <source>
        <dbReference type="ARBA" id="ARBA00038076"/>
    </source>
</evidence>
<keyword evidence="4 7" id="KW-1133">Transmembrane helix</keyword>
<keyword evidence="5 7" id="KW-0472">Membrane</keyword>
<dbReference type="RefSeq" id="WP_021070643.1">
    <property type="nucleotide sequence ID" value="NZ_ATDL01000015.1"/>
</dbReference>
<feature type="domain" description="ABC3 transporter permease C-terminal" evidence="8">
    <location>
        <begin position="292"/>
        <end position="414"/>
    </location>
</feature>
<evidence type="ECO:0000256" key="1">
    <source>
        <dbReference type="ARBA" id="ARBA00004651"/>
    </source>
</evidence>
<organism evidence="10 11">
    <name type="scientific">Sphingobacterium paucimobilis HER1398</name>
    <dbReference type="NCBI Taxonomy" id="1346330"/>
    <lineage>
        <taxon>Bacteria</taxon>
        <taxon>Pseudomonadati</taxon>
        <taxon>Bacteroidota</taxon>
        <taxon>Sphingobacteriia</taxon>
        <taxon>Sphingobacteriales</taxon>
        <taxon>Sphingobacteriaceae</taxon>
        <taxon>Sphingobacterium</taxon>
    </lineage>
</organism>
<dbReference type="GO" id="GO:0022857">
    <property type="term" value="F:transmembrane transporter activity"/>
    <property type="evidence" value="ECO:0007669"/>
    <property type="project" value="TreeGrafter"/>
</dbReference>
<keyword evidence="11" id="KW-1185">Reference proteome</keyword>
<dbReference type="InterPro" id="IPR003838">
    <property type="entry name" value="ABC3_permease_C"/>
</dbReference>
<evidence type="ECO:0000256" key="2">
    <source>
        <dbReference type="ARBA" id="ARBA00022475"/>
    </source>
</evidence>
<feature type="domain" description="MacB-like periplasmic core" evidence="9">
    <location>
        <begin position="21"/>
        <end position="246"/>
    </location>
</feature>
<dbReference type="Pfam" id="PF02687">
    <property type="entry name" value="FtsX"/>
    <property type="match status" value="1"/>
</dbReference>
<dbReference type="Pfam" id="PF12704">
    <property type="entry name" value="MacB_PCD"/>
    <property type="match status" value="1"/>
</dbReference>
<feature type="transmembrane region" description="Helical" evidence="7">
    <location>
        <begin position="342"/>
        <end position="367"/>
    </location>
</feature>
<dbReference type="PATRIC" id="fig|1346330.5.peg.2486"/>
<keyword evidence="3 7" id="KW-0812">Transmembrane</keyword>
<dbReference type="InterPro" id="IPR025857">
    <property type="entry name" value="MacB_PCD"/>
</dbReference>
<dbReference type="EMBL" id="ATDL01000015">
    <property type="protein sequence ID" value="ERJ59150.1"/>
    <property type="molecule type" value="Genomic_DNA"/>
</dbReference>
<protein>
    <recommendedName>
        <fullName evidence="12">Multidrug ABC transporter ATP-binding protein</fullName>
    </recommendedName>
</protein>
<evidence type="ECO:0000256" key="7">
    <source>
        <dbReference type="SAM" id="Phobius"/>
    </source>
</evidence>
<dbReference type="OrthoDB" id="9770036at2"/>
<dbReference type="STRING" id="1346330.M472_10230"/>
<dbReference type="AlphaFoldDB" id="U2HV54"/>
<feature type="transmembrane region" description="Helical" evidence="7">
    <location>
        <begin position="21"/>
        <end position="41"/>
    </location>
</feature>
<evidence type="ECO:0000313" key="11">
    <source>
        <dbReference type="Proteomes" id="UP000016584"/>
    </source>
</evidence>
<reference evidence="10 11" key="1">
    <citation type="journal article" date="2013" name="Genome Announc.">
        <title>The Draft Genome Sequence of Sphingomonas paucimobilis Strain HER1398 (Proteobacteria), Host to the Giant PAU Phage, Indicates That It Is a Member of the Genus Sphingobacterium (Bacteroidetes).</title>
        <authorList>
            <person name="White R.A.III."/>
            <person name="Suttle C.A."/>
        </authorList>
    </citation>
    <scope>NUCLEOTIDE SEQUENCE [LARGE SCALE GENOMIC DNA]</scope>
    <source>
        <strain evidence="10 11">HER1398</strain>
    </source>
</reference>
<sequence length="422" mass="46243">MFNRDNWSEIIAALSANPFRTLITAFGVFWGIFILIILLSASQGLQNGIKRQMGGLSTNTMFMWANSTSKPYQGLPQGRSFNYKNGDVEAIKQRIDGLLYVSPRNQLGGFGGNNNVVRGTKTGAYNVYGDYPEFILQQPMDIVKGRFVNYGDIDSKRKVAVIGEGVIRELYMPGEEVLGSYIKVQGVNFMVVGVYKSISNLGGNAEESQKQVFVPFTTFQQAFNYGDVVGWMAITAKDDMPITDLKQGIFDLLKHRHSINPDDDRAIGHFDLYQEFKKINGLFSILTAVSYFVGIFILVSGIIGIVNIMLIIVKERTQEIGIRRALGATPWIIIKQILSESVVLSLISGMAGIIFASLVLSLINWGLDQAPNANEIPIVNPSVNLGVVAAALIILVFAGLLAGLIPAITAVKVKPIDALRVE</sequence>
<evidence type="ECO:0008006" key="12">
    <source>
        <dbReference type="Google" id="ProtNLM"/>
    </source>
</evidence>
<evidence type="ECO:0000259" key="9">
    <source>
        <dbReference type="Pfam" id="PF12704"/>
    </source>
</evidence>
<dbReference type="PANTHER" id="PTHR30572">
    <property type="entry name" value="MEMBRANE COMPONENT OF TRANSPORTER-RELATED"/>
    <property type="match status" value="1"/>
</dbReference>
<dbReference type="PANTHER" id="PTHR30572:SF4">
    <property type="entry name" value="ABC TRANSPORTER PERMEASE YTRF"/>
    <property type="match status" value="1"/>
</dbReference>
<comment type="subcellular location">
    <subcellularLocation>
        <location evidence="1">Cell membrane</location>
        <topology evidence="1">Multi-pass membrane protein</topology>
    </subcellularLocation>
</comment>
<evidence type="ECO:0000256" key="5">
    <source>
        <dbReference type="ARBA" id="ARBA00023136"/>
    </source>
</evidence>
<gene>
    <name evidence="10" type="ORF">M472_10230</name>
</gene>
<comment type="similarity">
    <text evidence="6">Belongs to the ABC-4 integral membrane protein family.</text>
</comment>
<comment type="caution">
    <text evidence="10">The sequence shown here is derived from an EMBL/GenBank/DDBJ whole genome shotgun (WGS) entry which is preliminary data.</text>
</comment>
<dbReference type="InterPro" id="IPR050250">
    <property type="entry name" value="Macrolide_Exporter_MacB"/>
</dbReference>